<dbReference type="SMART" id="SM00184">
    <property type="entry name" value="RING"/>
    <property type="match status" value="1"/>
</dbReference>
<organism evidence="16 17">
    <name type="scientific">Musa acuminata subsp. malaccensis</name>
    <name type="common">Wild banana</name>
    <name type="synonym">Musa malaccensis</name>
    <dbReference type="NCBI Taxonomy" id="214687"/>
    <lineage>
        <taxon>Eukaryota</taxon>
        <taxon>Viridiplantae</taxon>
        <taxon>Streptophyta</taxon>
        <taxon>Embryophyta</taxon>
        <taxon>Tracheophyta</taxon>
        <taxon>Spermatophyta</taxon>
        <taxon>Magnoliopsida</taxon>
        <taxon>Liliopsida</taxon>
        <taxon>Zingiberales</taxon>
        <taxon>Musaceae</taxon>
        <taxon>Musa</taxon>
    </lineage>
</organism>
<dbReference type="GO" id="GO:0008270">
    <property type="term" value="F:zinc ion binding"/>
    <property type="evidence" value="ECO:0007669"/>
    <property type="project" value="UniProtKB-KW"/>
</dbReference>
<dbReference type="Pfam" id="PF13639">
    <property type="entry name" value="zf-RING_2"/>
    <property type="match status" value="1"/>
</dbReference>
<evidence type="ECO:0000256" key="3">
    <source>
        <dbReference type="ARBA" id="ARBA00012483"/>
    </source>
</evidence>
<evidence type="ECO:0000256" key="8">
    <source>
        <dbReference type="ARBA" id="ARBA00022786"/>
    </source>
</evidence>
<dbReference type="Proteomes" id="UP000012960">
    <property type="component" value="Unplaced"/>
</dbReference>
<evidence type="ECO:0000256" key="11">
    <source>
        <dbReference type="ARBA" id="ARBA00023136"/>
    </source>
</evidence>
<comment type="catalytic activity">
    <reaction evidence="1">
        <text>S-ubiquitinyl-[E2 ubiquitin-conjugating enzyme]-L-cysteine + [acceptor protein]-L-lysine = [E2 ubiquitin-conjugating enzyme]-L-cysteine + N(6)-ubiquitinyl-[acceptor protein]-L-lysine.</text>
        <dbReference type="EC" id="2.3.2.27"/>
    </reaction>
</comment>
<dbReference type="EnsemblPlants" id="Ma10_t08710.1">
    <property type="protein sequence ID" value="Ma10_p08710.1"/>
    <property type="gene ID" value="Ma10_g08710"/>
</dbReference>
<feature type="transmembrane region" description="Helical" evidence="13">
    <location>
        <begin position="191"/>
        <end position="221"/>
    </location>
</feature>
<dbReference type="InterPro" id="IPR013083">
    <property type="entry name" value="Znf_RING/FYVE/PHD"/>
</dbReference>
<feature type="transmembrane region" description="Helical" evidence="13">
    <location>
        <begin position="87"/>
        <end position="107"/>
    </location>
</feature>
<dbReference type="EMBL" id="HG996476">
    <property type="protein sequence ID" value="CAG1852948.1"/>
    <property type="molecule type" value="Genomic_DNA"/>
</dbReference>
<evidence type="ECO:0000256" key="6">
    <source>
        <dbReference type="ARBA" id="ARBA00022723"/>
    </source>
</evidence>
<feature type="transmembrane region" description="Helical" evidence="13">
    <location>
        <begin position="54"/>
        <end position="75"/>
    </location>
</feature>
<evidence type="ECO:0000256" key="5">
    <source>
        <dbReference type="ARBA" id="ARBA00022692"/>
    </source>
</evidence>
<dbReference type="InterPro" id="IPR001841">
    <property type="entry name" value="Znf_RING"/>
</dbReference>
<dbReference type="EC" id="2.3.2.27" evidence="3"/>
<dbReference type="GO" id="GO:0006511">
    <property type="term" value="P:ubiquitin-dependent protein catabolic process"/>
    <property type="evidence" value="ECO:0000318"/>
    <property type="project" value="GO_Central"/>
</dbReference>
<evidence type="ECO:0000256" key="13">
    <source>
        <dbReference type="SAM" id="Phobius"/>
    </source>
</evidence>
<proteinExistence type="predicted"/>
<dbReference type="PROSITE" id="PS50089">
    <property type="entry name" value="ZF_RING_2"/>
    <property type="match status" value="1"/>
</dbReference>
<evidence type="ECO:0000256" key="10">
    <source>
        <dbReference type="ARBA" id="ARBA00022989"/>
    </source>
</evidence>
<feature type="transmembrane region" description="Helical" evidence="13">
    <location>
        <begin position="167"/>
        <end position="185"/>
    </location>
</feature>
<evidence type="ECO:0000256" key="12">
    <source>
        <dbReference type="PROSITE-ProRule" id="PRU00175"/>
    </source>
</evidence>
<reference evidence="15" key="1">
    <citation type="submission" date="2021-03" db="EMBL/GenBank/DDBJ databases">
        <authorList>
            <consortium name="Genoscope - CEA"/>
            <person name="William W."/>
        </authorList>
    </citation>
    <scope>NUCLEOTIDE SEQUENCE</scope>
    <source>
        <strain evidence="15">Doubled-haploid Pahang</strain>
    </source>
</reference>
<dbReference type="Gramene" id="Ma10_t08710.1">
    <property type="protein sequence ID" value="Ma10_p08710.1"/>
    <property type="gene ID" value="Ma10_g08710"/>
</dbReference>
<protein>
    <recommendedName>
        <fullName evidence="3">RING-type E3 ubiquitin transferase</fullName>
        <ecNumber evidence="3">2.3.2.27</ecNumber>
    </recommendedName>
</protein>
<dbReference type="Gene3D" id="3.30.40.10">
    <property type="entry name" value="Zinc/RING finger domain, C3HC4 (zinc finger)"/>
    <property type="match status" value="1"/>
</dbReference>
<keyword evidence="5 13" id="KW-0812">Transmembrane</keyword>
<evidence type="ECO:0000256" key="7">
    <source>
        <dbReference type="ARBA" id="ARBA00022771"/>
    </source>
</evidence>
<evidence type="ECO:0000259" key="14">
    <source>
        <dbReference type="PROSITE" id="PS50089"/>
    </source>
</evidence>
<feature type="domain" description="RING-type" evidence="14">
    <location>
        <begin position="284"/>
        <end position="325"/>
    </location>
</feature>
<reference evidence="16" key="2">
    <citation type="submission" date="2021-05" db="UniProtKB">
        <authorList>
            <consortium name="EnsemblPlants"/>
        </authorList>
    </citation>
    <scope>IDENTIFICATION</scope>
    <source>
        <strain evidence="16">subsp. malaccensis</strain>
    </source>
</reference>
<keyword evidence="9" id="KW-0862">Zinc</keyword>
<dbReference type="GO" id="GO:0061630">
    <property type="term" value="F:ubiquitin protein ligase activity"/>
    <property type="evidence" value="ECO:0000318"/>
    <property type="project" value="GO_Central"/>
</dbReference>
<dbReference type="PANTHER" id="PTHR45977:SF28">
    <property type="entry name" value="OS02G0674700 PROTEIN"/>
    <property type="match status" value="1"/>
</dbReference>
<dbReference type="PANTHER" id="PTHR45977">
    <property type="entry name" value="TARGET OF ERK KINASE MPK-1"/>
    <property type="match status" value="1"/>
</dbReference>
<evidence type="ECO:0000256" key="1">
    <source>
        <dbReference type="ARBA" id="ARBA00000900"/>
    </source>
</evidence>
<dbReference type="SUPFAM" id="SSF57850">
    <property type="entry name" value="RING/U-box"/>
    <property type="match status" value="1"/>
</dbReference>
<sequence length="329" mass="37143">MLLLRNLSDRRCVSDSIRRAGSRRVMMEPWLLVWEAFTEQLEERQSDWAYSRTVVFLDTLLNLAFVAAAAGVLVLSRDEAPSMPLRLWIGGYALQCVLFIVCVCVRFQRRHLQRGVEERSSHDRGGLGPSSPSDVVEARGCNADQGQNEEARSVAKDLEFASNMFSCIWWFVGFYCVSAGGQALIRDAPQLYWLCIVFLAFDCIGISIAVCCCVCIINIVYVVTDQQGGASDEDIRQLPTYKFRRIDNFEILFNEVQRSKGGMMIECGSDEPIEHVLSAEDAVCCMCLSAYKDGVELRVPPCRHHFHCACIDKWLYINATCPLCKYNIV</sequence>
<name>A0A804KU44_MUSAM</name>
<evidence type="ECO:0000256" key="2">
    <source>
        <dbReference type="ARBA" id="ARBA00004141"/>
    </source>
</evidence>
<keyword evidence="8" id="KW-0833">Ubl conjugation pathway</keyword>
<comment type="subcellular location">
    <subcellularLocation>
        <location evidence="2">Membrane</location>
        <topology evidence="2">Multi-pass membrane protein</topology>
    </subcellularLocation>
</comment>
<dbReference type="GO" id="GO:0016020">
    <property type="term" value="C:membrane"/>
    <property type="evidence" value="ECO:0007669"/>
    <property type="project" value="UniProtKB-SubCell"/>
</dbReference>
<dbReference type="AlphaFoldDB" id="A0A804KU44"/>
<dbReference type="OrthoDB" id="8062037at2759"/>
<dbReference type="GO" id="GO:0016567">
    <property type="term" value="P:protein ubiquitination"/>
    <property type="evidence" value="ECO:0000318"/>
    <property type="project" value="GO_Central"/>
</dbReference>
<accession>A0A804KU44</accession>
<keyword evidence="10 13" id="KW-1133">Transmembrane helix</keyword>
<evidence type="ECO:0000256" key="9">
    <source>
        <dbReference type="ARBA" id="ARBA00022833"/>
    </source>
</evidence>
<evidence type="ECO:0000313" key="16">
    <source>
        <dbReference type="EnsemblPlants" id="Ma10_p08710.1"/>
    </source>
</evidence>
<evidence type="ECO:0000256" key="4">
    <source>
        <dbReference type="ARBA" id="ARBA00022679"/>
    </source>
</evidence>
<keyword evidence="7 12" id="KW-0863">Zinc-finger</keyword>
<keyword evidence="6" id="KW-0479">Metal-binding</keyword>
<dbReference type="InParanoid" id="A0A804KU44"/>
<keyword evidence="11 13" id="KW-0472">Membrane</keyword>
<keyword evidence="4" id="KW-0808">Transferase</keyword>
<evidence type="ECO:0000313" key="17">
    <source>
        <dbReference type="Proteomes" id="UP000012960"/>
    </source>
</evidence>
<gene>
    <name evidence="15" type="ORF">GSMUA_311740.1</name>
</gene>
<keyword evidence="17" id="KW-1185">Reference proteome</keyword>
<evidence type="ECO:0000313" key="15">
    <source>
        <dbReference type="EMBL" id="CAG1852948.1"/>
    </source>
</evidence>